<organism evidence="2 3">
    <name type="scientific">Mycena metata</name>
    <dbReference type="NCBI Taxonomy" id="1033252"/>
    <lineage>
        <taxon>Eukaryota</taxon>
        <taxon>Fungi</taxon>
        <taxon>Dikarya</taxon>
        <taxon>Basidiomycota</taxon>
        <taxon>Agaricomycotina</taxon>
        <taxon>Agaricomycetes</taxon>
        <taxon>Agaricomycetidae</taxon>
        <taxon>Agaricales</taxon>
        <taxon>Marasmiineae</taxon>
        <taxon>Mycenaceae</taxon>
        <taxon>Mycena</taxon>
    </lineage>
</organism>
<name>A0AAD7IP54_9AGAR</name>
<dbReference type="EMBL" id="JARKIB010000081">
    <property type="protein sequence ID" value="KAJ7746069.1"/>
    <property type="molecule type" value="Genomic_DNA"/>
</dbReference>
<evidence type="ECO:0000256" key="1">
    <source>
        <dbReference type="SAM" id="MobiDB-lite"/>
    </source>
</evidence>
<protein>
    <submittedName>
        <fullName evidence="2">Uncharacterized protein</fullName>
    </submittedName>
</protein>
<comment type="caution">
    <text evidence="2">The sequence shown here is derived from an EMBL/GenBank/DDBJ whole genome shotgun (WGS) entry which is preliminary data.</text>
</comment>
<keyword evidence="3" id="KW-1185">Reference proteome</keyword>
<evidence type="ECO:0000313" key="3">
    <source>
        <dbReference type="Proteomes" id="UP001215598"/>
    </source>
</evidence>
<sequence>MEALLTTSSIVAGSVPANILTGGSFNPNDLDVVTPASEEDTMLAILEGYGFSKIDAKNPRGMQGSLRMVYTLEKSDRTIRLWIASSENPTVPVMLTATTFVMNFISPWGIFCAYPRMTLTKRGLLNYFTDEGRNADHEITYARVMRALNKYTARGVSFQVDDRNWPDMARNHTCFVSSSCTQTTRNLYDSAGLHISFPVEYDGFKRYFAENTRLNSSQTTIWSLGGHFCGSPVLYHRAFSRNVRLHTKKPEVEAIDSGDESDDVREAFEEDIDGES</sequence>
<proteinExistence type="predicted"/>
<gene>
    <name evidence="2" type="ORF">B0H16DRAFT_1726676</name>
</gene>
<accession>A0AAD7IP54</accession>
<feature type="region of interest" description="Disordered" evidence="1">
    <location>
        <begin position="251"/>
        <end position="276"/>
    </location>
</feature>
<dbReference type="AlphaFoldDB" id="A0AAD7IP54"/>
<evidence type="ECO:0000313" key="2">
    <source>
        <dbReference type="EMBL" id="KAJ7746069.1"/>
    </source>
</evidence>
<feature type="compositionally biased region" description="Acidic residues" evidence="1">
    <location>
        <begin position="253"/>
        <end position="276"/>
    </location>
</feature>
<reference evidence="2" key="1">
    <citation type="submission" date="2023-03" db="EMBL/GenBank/DDBJ databases">
        <title>Massive genome expansion in bonnet fungi (Mycena s.s.) driven by repeated elements and novel gene families across ecological guilds.</title>
        <authorList>
            <consortium name="Lawrence Berkeley National Laboratory"/>
            <person name="Harder C.B."/>
            <person name="Miyauchi S."/>
            <person name="Viragh M."/>
            <person name="Kuo A."/>
            <person name="Thoen E."/>
            <person name="Andreopoulos B."/>
            <person name="Lu D."/>
            <person name="Skrede I."/>
            <person name="Drula E."/>
            <person name="Henrissat B."/>
            <person name="Morin E."/>
            <person name="Kohler A."/>
            <person name="Barry K."/>
            <person name="LaButti K."/>
            <person name="Morin E."/>
            <person name="Salamov A."/>
            <person name="Lipzen A."/>
            <person name="Mereny Z."/>
            <person name="Hegedus B."/>
            <person name="Baldrian P."/>
            <person name="Stursova M."/>
            <person name="Weitz H."/>
            <person name="Taylor A."/>
            <person name="Grigoriev I.V."/>
            <person name="Nagy L.G."/>
            <person name="Martin F."/>
            <person name="Kauserud H."/>
        </authorList>
    </citation>
    <scope>NUCLEOTIDE SEQUENCE</scope>
    <source>
        <strain evidence="2">CBHHK182m</strain>
    </source>
</reference>
<dbReference type="Proteomes" id="UP001215598">
    <property type="component" value="Unassembled WGS sequence"/>
</dbReference>